<dbReference type="GO" id="GO:0003700">
    <property type="term" value="F:DNA-binding transcription factor activity"/>
    <property type="evidence" value="ECO:0007669"/>
    <property type="project" value="InterPro"/>
</dbReference>
<dbReference type="InterPro" id="IPR036390">
    <property type="entry name" value="WH_DNA-bd_sf"/>
</dbReference>
<dbReference type="Proteomes" id="UP000600865">
    <property type="component" value="Unassembled WGS sequence"/>
</dbReference>
<dbReference type="PANTHER" id="PTHR33164:SF89">
    <property type="entry name" value="MARR FAMILY REGULATORY PROTEIN"/>
    <property type="match status" value="1"/>
</dbReference>
<comment type="caution">
    <text evidence="2">The sequence shown here is derived from an EMBL/GenBank/DDBJ whole genome shotgun (WGS) entry which is preliminary data.</text>
</comment>
<gene>
    <name evidence="2" type="ORF">GCM10011309_14250</name>
</gene>
<dbReference type="EMBL" id="BMYV01000001">
    <property type="protein sequence ID" value="GGX65137.1"/>
    <property type="molecule type" value="Genomic_DNA"/>
</dbReference>
<keyword evidence="3" id="KW-1185">Reference proteome</keyword>
<protein>
    <recommendedName>
        <fullName evidence="1">HTH marR-type domain-containing protein</fullName>
    </recommendedName>
</protein>
<dbReference type="Pfam" id="PF01047">
    <property type="entry name" value="MarR"/>
    <property type="match status" value="1"/>
</dbReference>
<accession>A0A918KJR5</accession>
<organism evidence="2 3">
    <name type="scientific">Litorimonas cladophorae</name>
    <dbReference type="NCBI Taxonomy" id="1220491"/>
    <lineage>
        <taxon>Bacteria</taxon>
        <taxon>Pseudomonadati</taxon>
        <taxon>Pseudomonadota</taxon>
        <taxon>Alphaproteobacteria</taxon>
        <taxon>Maricaulales</taxon>
        <taxon>Robiginitomaculaceae</taxon>
    </lineage>
</organism>
<dbReference type="InterPro" id="IPR000835">
    <property type="entry name" value="HTH_MarR-typ"/>
</dbReference>
<reference evidence="2 3" key="1">
    <citation type="journal article" date="2014" name="Int. J. Syst. Evol. Microbiol.">
        <title>Complete genome sequence of Corynebacterium casei LMG S-19264T (=DSM 44701T), isolated from a smear-ripened cheese.</title>
        <authorList>
            <consortium name="US DOE Joint Genome Institute (JGI-PGF)"/>
            <person name="Walter F."/>
            <person name="Albersmeier A."/>
            <person name="Kalinowski J."/>
            <person name="Ruckert C."/>
        </authorList>
    </citation>
    <scope>NUCLEOTIDE SEQUENCE [LARGE SCALE GENOMIC DNA]</scope>
    <source>
        <strain evidence="2 3">KCTC 23968</strain>
    </source>
</reference>
<name>A0A918KJR5_9PROT</name>
<dbReference type="GO" id="GO:0006950">
    <property type="term" value="P:response to stress"/>
    <property type="evidence" value="ECO:0007669"/>
    <property type="project" value="TreeGrafter"/>
</dbReference>
<dbReference type="InterPro" id="IPR036388">
    <property type="entry name" value="WH-like_DNA-bd_sf"/>
</dbReference>
<dbReference type="InterPro" id="IPR039422">
    <property type="entry name" value="MarR/SlyA-like"/>
</dbReference>
<dbReference type="RefSeq" id="WP_189583298.1">
    <property type="nucleotide sequence ID" value="NZ_BMYV01000001.1"/>
</dbReference>
<dbReference type="AlphaFoldDB" id="A0A918KJR5"/>
<dbReference type="PROSITE" id="PS50995">
    <property type="entry name" value="HTH_MARR_2"/>
    <property type="match status" value="1"/>
</dbReference>
<sequence>MSATETIFAPRLVAVTDCPRPQPKKPSRDRQSRKDSLAFWHRVTLQTVRSDAPDLSARQLAMLMTIYLEDGPHTVRSLAKHLDVTKAAISRATDSLCKIGYIERKPDHRDKRSVILARTSAGIHFLSEFADIIQSERS</sequence>
<evidence type="ECO:0000313" key="3">
    <source>
        <dbReference type="Proteomes" id="UP000600865"/>
    </source>
</evidence>
<evidence type="ECO:0000313" key="2">
    <source>
        <dbReference type="EMBL" id="GGX65137.1"/>
    </source>
</evidence>
<dbReference type="SMART" id="SM00347">
    <property type="entry name" value="HTH_MARR"/>
    <property type="match status" value="1"/>
</dbReference>
<dbReference type="PANTHER" id="PTHR33164">
    <property type="entry name" value="TRANSCRIPTIONAL REGULATOR, MARR FAMILY"/>
    <property type="match status" value="1"/>
</dbReference>
<evidence type="ECO:0000259" key="1">
    <source>
        <dbReference type="PROSITE" id="PS50995"/>
    </source>
</evidence>
<dbReference type="SUPFAM" id="SSF46785">
    <property type="entry name" value="Winged helix' DNA-binding domain"/>
    <property type="match status" value="1"/>
</dbReference>
<feature type="domain" description="HTH marR-type" evidence="1">
    <location>
        <begin position="1"/>
        <end position="138"/>
    </location>
</feature>
<proteinExistence type="predicted"/>
<dbReference type="Gene3D" id="1.10.10.10">
    <property type="entry name" value="Winged helix-like DNA-binding domain superfamily/Winged helix DNA-binding domain"/>
    <property type="match status" value="1"/>
</dbReference>